<feature type="region of interest" description="Disordered" evidence="1">
    <location>
        <begin position="1"/>
        <end position="25"/>
    </location>
</feature>
<sequence>MLARLLAPKTLASPPPKPRKPAPEPLPIALLQCHALAGEAADQVVACTIANAGATGLEPKGQATTTRYPCDIDLPGMTVEAYQRLQRAAGVAAGQQFEVAQVHTADILAEGHGKGLAARRRRRIRHDRDHAGWRAVDDDPMGIANIVQPRCQLVAGRIVQTRAIGRQAEHLDAVGIVAQGAGAVHATDGDHIDSPAQRLQAAERTAGRAGADQAEIAEGQVHGVARGVDKGRAIGGKASHGDAVSVVVTGLDDVLEHQGREPGAAPP</sequence>
<dbReference type="EMBL" id="LIAE01009162">
    <property type="protein sequence ID" value="PAV70935.1"/>
    <property type="molecule type" value="Genomic_DNA"/>
</dbReference>
<organism evidence="2 3">
    <name type="scientific">Diploscapter pachys</name>
    <dbReference type="NCBI Taxonomy" id="2018661"/>
    <lineage>
        <taxon>Eukaryota</taxon>
        <taxon>Metazoa</taxon>
        <taxon>Ecdysozoa</taxon>
        <taxon>Nematoda</taxon>
        <taxon>Chromadorea</taxon>
        <taxon>Rhabditida</taxon>
        <taxon>Rhabditina</taxon>
        <taxon>Rhabditomorpha</taxon>
        <taxon>Rhabditoidea</taxon>
        <taxon>Rhabditidae</taxon>
        <taxon>Diploscapter</taxon>
    </lineage>
</organism>
<dbReference type="AlphaFoldDB" id="A0A2A2KAH6"/>
<keyword evidence="3" id="KW-1185">Reference proteome</keyword>
<dbReference type="Proteomes" id="UP000218231">
    <property type="component" value="Unassembled WGS sequence"/>
</dbReference>
<evidence type="ECO:0000313" key="3">
    <source>
        <dbReference type="Proteomes" id="UP000218231"/>
    </source>
</evidence>
<evidence type="ECO:0000313" key="2">
    <source>
        <dbReference type="EMBL" id="PAV70935.1"/>
    </source>
</evidence>
<evidence type="ECO:0000256" key="1">
    <source>
        <dbReference type="SAM" id="MobiDB-lite"/>
    </source>
</evidence>
<protein>
    <submittedName>
        <fullName evidence="2">Uncharacterized protein</fullName>
    </submittedName>
</protein>
<comment type="caution">
    <text evidence="2">The sequence shown here is derived from an EMBL/GenBank/DDBJ whole genome shotgun (WGS) entry which is preliminary data.</text>
</comment>
<reference evidence="2 3" key="1">
    <citation type="journal article" date="2017" name="Curr. Biol.">
        <title>Genome architecture and evolution of a unichromosomal asexual nematode.</title>
        <authorList>
            <person name="Fradin H."/>
            <person name="Zegar C."/>
            <person name="Gutwein M."/>
            <person name="Lucas J."/>
            <person name="Kovtun M."/>
            <person name="Corcoran D."/>
            <person name="Baugh L.R."/>
            <person name="Kiontke K."/>
            <person name="Gunsalus K."/>
            <person name="Fitch D.H."/>
            <person name="Piano F."/>
        </authorList>
    </citation>
    <scope>NUCLEOTIDE SEQUENCE [LARGE SCALE GENOMIC DNA]</scope>
    <source>
        <strain evidence="2">PF1309</strain>
    </source>
</reference>
<name>A0A2A2KAH6_9BILA</name>
<gene>
    <name evidence="2" type="ORF">WR25_21603</name>
</gene>
<accession>A0A2A2KAH6</accession>
<proteinExistence type="predicted"/>